<protein>
    <recommendedName>
        <fullName evidence="3">YjzC family protein</fullName>
    </recommendedName>
</protein>
<gene>
    <name evidence="1" type="ORF">J2Z44_001033</name>
</gene>
<evidence type="ECO:0000313" key="1">
    <source>
        <dbReference type="EMBL" id="MBP2021242.1"/>
    </source>
</evidence>
<proteinExistence type="predicted"/>
<evidence type="ECO:0008006" key="3">
    <source>
        <dbReference type="Google" id="ProtNLM"/>
    </source>
</evidence>
<keyword evidence="2" id="KW-1185">Reference proteome</keyword>
<dbReference type="RefSeq" id="WP_021284584.1">
    <property type="nucleotide sequence ID" value="NZ_JAGGLL010000006.1"/>
</dbReference>
<dbReference type="Proteomes" id="UP001519308">
    <property type="component" value="Unassembled WGS sequence"/>
</dbReference>
<sequence>MSKNDRDFHYDPEYTYKKKDVTIQKVGDSYPIIERTNNGLLFPEGPKTFVDMEQFKPGH</sequence>
<accession>A0ABS4K0D0</accession>
<organism evidence="1 2">
    <name type="scientific">Clostridium punense</name>
    <dbReference type="NCBI Taxonomy" id="1054297"/>
    <lineage>
        <taxon>Bacteria</taxon>
        <taxon>Bacillati</taxon>
        <taxon>Bacillota</taxon>
        <taxon>Clostridia</taxon>
        <taxon>Eubacteriales</taxon>
        <taxon>Clostridiaceae</taxon>
        <taxon>Clostridium</taxon>
    </lineage>
</organism>
<reference evidence="1 2" key="1">
    <citation type="submission" date="2021-03" db="EMBL/GenBank/DDBJ databases">
        <title>Genomic Encyclopedia of Type Strains, Phase IV (KMG-IV): sequencing the most valuable type-strain genomes for metagenomic binning, comparative biology and taxonomic classification.</title>
        <authorList>
            <person name="Goeker M."/>
        </authorList>
    </citation>
    <scope>NUCLEOTIDE SEQUENCE [LARGE SCALE GENOMIC DNA]</scope>
    <source>
        <strain evidence="1 2">DSM 28650</strain>
    </source>
</reference>
<evidence type="ECO:0000313" key="2">
    <source>
        <dbReference type="Proteomes" id="UP001519308"/>
    </source>
</evidence>
<dbReference type="EMBL" id="JAGGLL010000006">
    <property type="protein sequence ID" value="MBP2021242.1"/>
    <property type="molecule type" value="Genomic_DNA"/>
</dbReference>
<comment type="caution">
    <text evidence="1">The sequence shown here is derived from an EMBL/GenBank/DDBJ whole genome shotgun (WGS) entry which is preliminary data.</text>
</comment>
<name>A0ABS4K0D0_9CLOT</name>